<accession>A0ABQ8TU29</accession>
<proteinExistence type="predicted"/>
<comment type="caution">
    <text evidence="1">The sequence shown here is derived from an EMBL/GenBank/DDBJ whole genome shotgun (WGS) entry which is preliminary data.</text>
</comment>
<protein>
    <recommendedName>
        <fullName evidence="3">Tc1-like transposase DDE domain-containing protein</fullName>
    </recommendedName>
</protein>
<reference evidence="1 2" key="1">
    <citation type="journal article" date="2022" name="Allergy">
        <title>Genome assembly and annotation of Periplaneta americana reveal a comprehensive cockroach allergen profile.</title>
        <authorList>
            <person name="Wang L."/>
            <person name="Xiong Q."/>
            <person name="Saelim N."/>
            <person name="Wang L."/>
            <person name="Nong W."/>
            <person name="Wan A.T."/>
            <person name="Shi M."/>
            <person name="Liu X."/>
            <person name="Cao Q."/>
            <person name="Hui J.H.L."/>
            <person name="Sookrung N."/>
            <person name="Leung T.F."/>
            <person name="Tungtrongchitr A."/>
            <person name="Tsui S.K.W."/>
        </authorList>
    </citation>
    <scope>NUCLEOTIDE SEQUENCE [LARGE SCALE GENOMIC DNA]</scope>
    <source>
        <strain evidence="1">PWHHKU_190912</strain>
    </source>
</reference>
<dbReference type="Gene3D" id="3.30.420.10">
    <property type="entry name" value="Ribonuclease H-like superfamily/Ribonuclease H"/>
    <property type="match status" value="1"/>
</dbReference>
<dbReference type="EMBL" id="JAJSOF020000003">
    <property type="protein sequence ID" value="KAJ4450220.1"/>
    <property type="molecule type" value="Genomic_DNA"/>
</dbReference>
<keyword evidence="2" id="KW-1185">Reference proteome</keyword>
<evidence type="ECO:0008006" key="3">
    <source>
        <dbReference type="Google" id="ProtNLM"/>
    </source>
</evidence>
<evidence type="ECO:0000313" key="2">
    <source>
        <dbReference type="Proteomes" id="UP001148838"/>
    </source>
</evidence>
<dbReference type="InterPro" id="IPR036397">
    <property type="entry name" value="RNaseH_sf"/>
</dbReference>
<gene>
    <name evidence="1" type="ORF">ANN_01627</name>
</gene>
<name>A0ABQ8TU29_PERAM</name>
<sequence>MARFPSGLFQQDNARPHTARVSQECLCNVVTLPWPARSLDLSPIEHVWDHLGRQLQQPRSLQDIENQLQKIWTDMPQDTIRNLHASMPARITACIQTRGGQTGY</sequence>
<dbReference type="Proteomes" id="UP001148838">
    <property type="component" value="Unassembled WGS sequence"/>
</dbReference>
<organism evidence="1 2">
    <name type="scientific">Periplaneta americana</name>
    <name type="common">American cockroach</name>
    <name type="synonym">Blatta americana</name>
    <dbReference type="NCBI Taxonomy" id="6978"/>
    <lineage>
        <taxon>Eukaryota</taxon>
        <taxon>Metazoa</taxon>
        <taxon>Ecdysozoa</taxon>
        <taxon>Arthropoda</taxon>
        <taxon>Hexapoda</taxon>
        <taxon>Insecta</taxon>
        <taxon>Pterygota</taxon>
        <taxon>Neoptera</taxon>
        <taxon>Polyneoptera</taxon>
        <taxon>Dictyoptera</taxon>
        <taxon>Blattodea</taxon>
        <taxon>Blattoidea</taxon>
        <taxon>Blattidae</taxon>
        <taxon>Blattinae</taxon>
        <taxon>Periplaneta</taxon>
    </lineage>
</organism>
<evidence type="ECO:0000313" key="1">
    <source>
        <dbReference type="EMBL" id="KAJ4450220.1"/>
    </source>
</evidence>